<evidence type="ECO:0000256" key="3">
    <source>
        <dbReference type="ARBA" id="ARBA00008654"/>
    </source>
</evidence>
<keyword evidence="5" id="KW-0124">Carnitine biosynthesis</keyword>
<evidence type="ECO:0000313" key="11">
    <source>
        <dbReference type="Proteomes" id="UP000186594"/>
    </source>
</evidence>
<reference evidence="10 11" key="1">
    <citation type="submission" date="2016-04" db="EMBL/GenBank/DDBJ databases">
        <title>Evolutionary innovation and constraint leading to complex multicellularity in the Ascomycota.</title>
        <authorList>
            <person name="Cisse O."/>
            <person name="Nguyen A."/>
            <person name="Hewitt D.A."/>
            <person name="Jedd G."/>
            <person name="Stajich J.E."/>
        </authorList>
    </citation>
    <scope>NUCLEOTIDE SEQUENCE [LARGE SCALE GENOMIC DNA]</scope>
    <source>
        <strain evidence="10 11">DAH-3</strain>
    </source>
</reference>
<evidence type="ECO:0000256" key="8">
    <source>
        <dbReference type="ARBA" id="ARBA00023004"/>
    </source>
</evidence>
<dbReference type="PANTHER" id="PTHR10696:SF25">
    <property type="entry name" value="OXIDOREDUCTASE AIM17-RELATED"/>
    <property type="match status" value="1"/>
</dbReference>
<dbReference type="AlphaFoldDB" id="A0A1U7LJ73"/>
<proteinExistence type="inferred from homology"/>
<dbReference type="GO" id="GO:0046872">
    <property type="term" value="F:metal ion binding"/>
    <property type="evidence" value="ECO:0007669"/>
    <property type="project" value="UniProtKB-KW"/>
</dbReference>
<sequence length="279" mass="32718">MDREPVLWDGQIFSKQGFNWTDYQDYMISDKALYKILCQLKDYGLVFLRGMPDSETAVEDLANRIDRVRDTFYGKTWNVRAIAQSKNIAYTNLNLGLHMDLLYFSSPPTYQILHCLRNKAQGGSSYFVDAFKTAQDIKITSPGLYDSLCTNHVSYHYRNDGQHYYHTHPTIQLSLTSKQVQHINYSPPFQAPFDMPSQTPEFQVFMSALNKFCAYTDRKEEQFELQLKEGDCVIFNNRRVLHARREFSGNGERWLKGAYFDEDGFLSKYRMLREKLKYS</sequence>
<dbReference type="Pfam" id="PF02668">
    <property type="entry name" value="TauD"/>
    <property type="match status" value="1"/>
</dbReference>
<gene>
    <name evidence="10" type="ORF">NEOLI_005181</name>
</gene>
<dbReference type="FunFam" id="3.60.130.10:FF:000001">
    <property type="entry name" value="Trimethyllysine dioxygenase, mitochondrial"/>
    <property type="match status" value="1"/>
</dbReference>
<keyword evidence="6" id="KW-0223">Dioxygenase</keyword>
<dbReference type="EMBL" id="LXFE01002935">
    <property type="protein sequence ID" value="OLL22694.1"/>
    <property type="molecule type" value="Genomic_DNA"/>
</dbReference>
<dbReference type="InterPro" id="IPR050411">
    <property type="entry name" value="AlphaKG_dependent_hydroxylases"/>
</dbReference>
<dbReference type="GO" id="GO:0045329">
    <property type="term" value="P:carnitine biosynthetic process"/>
    <property type="evidence" value="ECO:0007669"/>
    <property type="project" value="UniProtKB-KW"/>
</dbReference>
<dbReference type="CDD" id="cd00250">
    <property type="entry name" value="CAS_like"/>
    <property type="match status" value="1"/>
</dbReference>
<dbReference type="PANTHER" id="PTHR10696">
    <property type="entry name" value="GAMMA-BUTYROBETAINE HYDROXYLASE-RELATED"/>
    <property type="match status" value="1"/>
</dbReference>
<evidence type="ECO:0000259" key="9">
    <source>
        <dbReference type="Pfam" id="PF02668"/>
    </source>
</evidence>
<evidence type="ECO:0000256" key="2">
    <source>
        <dbReference type="ARBA" id="ARBA00001961"/>
    </source>
</evidence>
<dbReference type="InterPro" id="IPR003819">
    <property type="entry name" value="TauD/TfdA-like"/>
</dbReference>
<comment type="similarity">
    <text evidence="3">Belongs to the gamma-BBH/TMLD family.</text>
</comment>
<comment type="caution">
    <text evidence="10">The sequence shown here is derived from an EMBL/GenBank/DDBJ whole genome shotgun (WGS) entry which is preliminary data.</text>
</comment>
<keyword evidence="8" id="KW-0408">Iron</keyword>
<keyword evidence="4" id="KW-0479">Metal-binding</keyword>
<evidence type="ECO:0000256" key="7">
    <source>
        <dbReference type="ARBA" id="ARBA00023002"/>
    </source>
</evidence>
<dbReference type="InterPro" id="IPR042098">
    <property type="entry name" value="TauD-like_sf"/>
</dbReference>
<dbReference type="GO" id="GO:0051213">
    <property type="term" value="F:dioxygenase activity"/>
    <property type="evidence" value="ECO:0007669"/>
    <property type="project" value="UniProtKB-KW"/>
</dbReference>
<organism evidence="10 11">
    <name type="scientific">Neolecta irregularis (strain DAH-3)</name>
    <dbReference type="NCBI Taxonomy" id="1198029"/>
    <lineage>
        <taxon>Eukaryota</taxon>
        <taxon>Fungi</taxon>
        <taxon>Dikarya</taxon>
        <taxon>Ascomycota</taxon>
        <taxon>Taphrinomycotina</taxon>
        <taxon>Neolectales</taxon>
        <taxon>Neolectaceae</taxon>
        <taxon>Neolecta</taxon>
    </lineage>
</organism>
<evidence type="ECO:0000256" key="5">
    <source>
        <dbReference type="ARBA" id="ARBA00022873"/>
    </source>
</evidence>
<protein>
    <submittedName>
        <fullName evidence="10">Putative oxidoreductase AIM17</fullName>
    </submittedName>
</protein>
<dbReference type="SUPFAM" id="SSF51197">
    <property type="entry name" value="Clavaminate synthase-like"/>
    <property type="match status" value="1"/>
</dbReference>
<keyword evidence="7" id="KW-0560">Oxidoreductase</keyword>
<dbReference type="Gene3D" id="3.60.130.10">
    <property type="entry name" value="Clavaminate synthase-like"/>
    <property type="match status" value="1"/>
</dbReference>
<comment type="cofactor">
    <cofactor evidence="1">
        <name>Fe(2+)</name>
        <dbReference type="ChEBI" id="CHEBI:29033"/>
    </cofactor>
</comment>
<accession>A0A1U7LJ73</accession>
<evidence type="ECO:0000313" key="10">
    <source>
        <dbReference type="EMBL" id="OLL22694.1"/>
    </source>
</evidence>
<dbReference type="STRING" id="1198029.A0A1U7LJ73"/>
<dbReference type="Proteomes" id="UP000186594">
    <property type="component" value="Unassembled WGS sequence"/>
</dbReference>
<keyword evidence="11" id="KW-1185">Reference proteome</keyword>
<evidence type="ECO:0000256" key="4">
    <source>
        <dbReference type="ARBA" id="ARBA00022723"/>
    </source>
</evidence>
<name>A0A1U7LJ73_NEOID</name>
<feature type="domain" description="TauD/TfdA-like" evidence="9">
    <location>
        <begin position="24"/>
        <end position="259"/>
    </location>
</feature>
<evidence type="ECO:0000256" key="1">
    <source>
        <dbReference type="ARBA" id="ARBA00001954"/>
    </source>
</evidence>
<comment type="cofactor">
    <cofactor evidence="2">
        <name>L-ascorbate</name>
        <dbReference type="ChEBI" id="CHEBI:38290"/>
    </cofactor>
</comment>
<dbReference type="GO" id="GO:0005739">
    <property type="term" value="C:mitochondrion"/>
    <property type="evidence" value="ECO:0007669"/>
    <property type="project" value="TreeGrafter"/>
</dbReference>
<dbReference type="OrthoDB" id="406634at2759"/>
<evidence type="ECO:0000256" key="6">
    <source>
        <dbReference type="ARBA" id="ARBA00022964"/>
    </source>
</evidence>